<dbReference type="Pfam" id="PF17176">
    <property type="entry name" value="tRNA_bind_3"/>
    <property type="match status" value="1"/>
</dbReference>
<dbReference type="GO" id="GO:0051392">
    <property type="term" value="F:tRNA cytidine N4-acetyltransferase activity"/>
    <property type="evidence" value="ECO:0007669"/>
    <property type="project" value="UniProtKB-UniRule"/>
</dbReference>
<gene>
    <name evidence="9" type="primary">tmcA</name>
    <name evidence="11" type="ORF">OO7_10262</name>
</gene>
<dbReference type="GO" id="GO:0005524">
    <property type="term" value="F:ATP binding"/>
    <property type="evidence" value="ECO:0007669"/>
    <property type="project" value="UniProtKB-UniRule"/>
</dbReference>
<dbReference type="SUPFAM" id="SSF55729">
    <property type="entry name" value="Acyl-CoA N-acyltransferases (Nat)"/>
    <property type="match status" value="1"/>
</dbReference>
<dbReference type="SUPFAM" id="SSF52540">
    <property type="entry name" value="P-loop containing nucleoside triphosphate hydrolases"/>
    <property type="match status" value="1"/>
</dbReference>
<evidence type="ECO:0000256" key="5">
    <source>
        <dbReference type="ARBA" id="ARBA00022741"/>
    </source>
</evidence>
<dbReference type="PATRIC" id="fig|1141660.3.peg.2048"/>
<keyword evidence="6 9" id="KW-0067">ATP-binding</keyword>
<proteinExistence type="inferred from homology"/>
<keyword evidence="12" id="KW-1185">Reference proteome</keyword>
<feature type="binding site" evidence="9">
    <location>
        <position position="509"/>
    </location>
    <ligand>
        <name>acetyl-CoA</name>
        <dbReference type="ChEBI" id="CHEBI:57288"/>
    </ligand>
</feature>
<keyword evidence="5 9" id="KW-0547">Nucleotide-binding</keyword>
<evidence type="ECO:0000256" key="9">
    <source>
        <dbReference type="HAMAP-Rule" id="MF_01886"/>
    </source>
</evidence>
<keyword evidence="4 9" id="KW-0819">tRNA processing</keyword>
<evidence type="ECO:0000256" key="1">
    <source>
        <dbReference type="ARBA" id="ARBA00022490"/>
    </source>
</evidence>
<dbReference type="InterPro" id="IPR033442">
    <property type="entry name" value="TmcA_tRNA_bind"/>
</dbReference>
<keyword evidence="1 9" id="KW-0963">Cytoplasm</keyword>
<evidence type="ECO:0000313" key="11">
    <source>
        <dbReference type="EMBL" id="EKT56316.1"/>
    </source>
</evidence>
<dbReference type="GO" id="GO:0000049">
    <property type="term" value="F:tRNA binding"/>
    <property type="evidence" value="ECO:0007669"/>
    <property type="project" value="UniProtKB-UniRule"/>
</dbReference>
<dbReference type="RefSeq" id="WP_008915860.1">
    <property type="nucleotide sequence ID" value="NZ_CM001773.1"/>
</dbReference>
<dbReference type="HOGENOM" id="CLU_004652_1_1_6"/>
<dbReference type="PANTHER" id="PTHR10925">
    <property type="entry name" value="N-ACETYLTRANSFERASE 10"/>
    <property type="match status" value="1"/>
</dbReference>
<evidence type="ECO:0000256" key="7">
    <source>
        <dbReference type="ARBA" id="ARBA00022884"/>
    </source>
</evidence>
<accession>K8W8W1</accession>
<keyword evidence="3 9" id="KW-0808">Transferase</keyword>
<dbReference type="GO" id="GO:0002101">
    <property type="term" value="P:tRNA wobble cytosine modification"/>
    <property type="evidence" value="ECO:0007669"/>
    <property type="project" value="UniProtKB-UniRule"/>
</dbReference>
<dbReference type="GO" id="GO:1904812">
    <property type="term" value="P:rRNA acetylation involved in maturation of SSU-rRNA"/>
    <property type="evidence" value="ECO:0007669"/>
    <property type="project" value="TreeGrafter"/>
</dbReference>
<dbReference type="Pfam" id="PF05127">
    <property type="entry name" value="NAT10_TcmA_helicase"/>
    <property type="match status" value="1"/>
</dbReference>
<dbReference type="Gene3D" id="3.40.50.11040">
    <property type="match status" value="1"/>
</dbReference>
<dbReference type="InterPro" id="IPR027417">
    <property type="entry name" value="P-loop_NTPase"/>
</dbReference>
<dbReference type="EC" id="2.3.1.193" evidence="9"/>
<dbReference type="InterPro" id="IPR032672">
    <property type="entry name" value="TmcA/NAT10/Kre33"/>
</dbReference>
<comment type="caution">
    <text evidence="11">The sequence shown here is derived from an EMBL/GenBank/DDBJ whole genome shotgun (WGS) entry which is preliminary data.</text>
</comment>
<reference evidence="11 12" key="1">
    <citation type="journal article" date="2012" name="BMC Genomics">
        <title>Comparative genomics of bacteria in the genus Providencia isolated from wild Drosophila melanogaster.</title>
        <authorList>
            <person name="Galac M.R."/>
            <person name="Lazzaro B.P."/>
        </authorList>
    </citation>
    <scope>NUCLEOTIDE SEQUENCE [LARGE SCALE GENOMIC DNA]</scope>
    <source>
        <strain evidence="11 12">DSM 19967</strain>
    </source>
</reference>
<evidence type="ECO:0000256" key="2">
    <source>
        <dbReference type="ARBA" id="ARBA00022555"/>
    </source>
</evidence>
<keyword evidence="2 9" id="KW-0820">tRNA-binding</keyword>
<protein>
    <recommendedName>
        <fullName evidence="9">tRNA(Met) cytidine acetyltransferase TmcA</fullName>
        <ecNumber evidence="9">2.3.1.193</ecNumber>
    </recommendedName>
</protein>
<dbReference type="Proteomes" id="UP000010290">
    <property type="component" value="Chromosome"/>
</dbReference>
<dbReference type="InterPro" id="IPR013562">
    <property type="entry name" value="TmcA/NAT10_N"/>
</dbReference>
<dbReference type="HAMAP" id="MF_01886">
    <property type="entry name" value="tRNA_acetyltr_TmcA"/>
    <property type="match status" value="1"/>
</dbReference>
<keyword evidence="7 9" id="KW-0694">RNA-binding</keyword>
<dbReference type="InterPro" id="IPR016181">
    <property type="entry name" value="Acyl_CoA_acyltransferase"/>
</dbReference>
<dbReference type="InterPro" id="IPR038321">
    <property type="entry name" value="TmcA_C_sf"/>
</dbReference>
<organism evidence="11 12">
    <name type="scientific">Providencia sneebia DSM 19967</name>
    <dbReference type="NCBI Taxonomy" id="1141660"/>
    <lineage>
        <taxon>Bacteria</taxon>
        <taxon>Pseudomonadati</taxon>
        <taxon>Pseudomonadota</taxon>
        <taxon>Gammaproteobacteria</taxon>
        <taxon>Enterobacterales</taxon>
        <taxon>Morganellaceae</taxon>
        <taxon>Providencia</taxon>
    </lineage>
</organism>
<feature type="binding site" evidence="9">
    <location>
        <position position="327"/>
    </location>
    <ligand>
        <name>ATP</name>
        <dbReference type="ChEBI" id="CHEBI:30616"/>
    </ligand>
</feature>
<dbReference type="PANTHER" id="PTHR10925:SF5">
    <property type="entry name" value="RNA CYTIDINE ACETYLTRANSFERASE"/>
    <property type="match status" value="1"/>
</dbReference>
<comment type="function">
    <text evidence="9">Catalyzes the formation of N(4)-acetylcytidine (ac(4)C) at the wobble position of tRNA(Met), by using acetyl-CoA as an acetyl donor and ATP (or GTP).</text>
</comment>
<keyword evidence="8 9" id="KW-0012">Acyltransferase</keyword>
<dbReference type="InterPro" id="IPR024914">
    <property type="entry name" value="tRNA_acetyltr_TmcA"/>
</dbReference>
<dbReference type="AlphaFoldDB" id="K8W8W1"/>
<dbReference type="PROSITE" id="PS51186">
    <property type="entry name" value="GNAT"/>
    <property type="match status" value="1"/>
</dbReference>
<comment type="catalytic activity">
    <reaction evidence="9">
        <text>cytidine(34) in elongator tRNA(Met) + acetyl-CoA + ATP + H2O = N(4)-acetylcytidine(34) in elongator tRNA(Met) + ADP + phosphate + CoA + H(+)</text>
        <dbReference type="Rhea" id="RHEA:43788"/>
        <dbReference type="Rhea" id="RHEA-COMP:10693"/>
        <dbReference type="Rhea" id="RHEA-COMP:10694"/>
        <dbReference type="ChEBI" id="CHEBI:15377"/>
        <dbReference type="ChEBI" id="CHEBI:15378"/>
        <dbReference type="ChEBI" id="CHEBI:30616"/>
        <dbReference type="ChEBI" id="CHEBI:43474"/>
        <dbReference type="ChEBI" id="CHEBI:57287"/>
        <dbReference type="ChEBI" id="CHEBI:57288"/>
        <dbReference type="ChEBI" id="CHEBI:74900"/>
        <dbReference type="ChEBI" id="CHEBI:82748"/>
        <dbReference type="ChEBI" id="CHEBI:456216"/>
        <dbReference type="EC" id="2.3.1.193"/>
    </reaction>
</comment>
<name>K8W8W1_9GAMM</name>
<dbReference type="Pfam" id="PF13718">
    <property type="entry name" value="GNAT_acetyltr_2"/>
    <property type="match status" value="1"/>
</dbReference>
<evidence type="ECO:0000256" key="8">
    <source>
        <dbReference type="ARBA" id="ARBA00023315"/>
    </source>
</evidence>
<feature type="domain" description="N-acetyltransferase" evidence="10">
    <location>
        <begin position="362"/>
        <end position="546"/>
    </location>
</feature>
<comment type="caution">
    <text evidence="9">Lacks conserved residue(s) required for the propagation of feature annotation.</text>
</comment>
<evidence type="ECO:0000259" key="10">
    <source>
        <dbReference type="PROSITE" id="PS51186"/>
    </source>
</evidence>
<dbReference type="InterPro" id="IPR000182">
    <property type="entry name" value="GNAT_dom"/>
</dbReference>
<dbReference type="Gene3D" id="3.40.50.300">
    <property type="entry name" value="P-loop containing nucleotide triphosphate hydrolases"/>
    <property type="match status" value="1"/>
</dbReference>
<evidence type="ECO:0000313" key="12">
    <source>
        <dbReference type="Proteomes" id="UP000010290"/>
    </source>
</evidence>
<dbReference type="GO" id="GO:0051391">
    <property type="term" value="P:tRNA acetylation"/>
    <property type="evidence" value="ECO:0007669"/>
    <property type="project" value="UniProtKB-UniRule"/>
</dbReference>
<evidence type="ECO:0000256" key="4">
    <source>
        <dbReference type="ARBA" id="ARBA00022694"/>
    </source>
</evidence>
<feature type="binding site" evidence="9">
    <location>
        <position position="183"/>
    </location>
    <ligand>
        <name>ATP</name>
        <dbReference type="ChEBI" id="CHEBI:30616"/>
    </ligand>
</feature>
<comment type="similarity">
    <text evidence="9">Belongs to the TmcA family.</text>
</comment>
<evidence type="ECO:0000256" key="6">
    <source>
        <dbReference type="ARBA" id="ARBA00022840"/>
    </source>
</evidence>
<dbReference type="EMBL" id="AKKN01000009">
    <property type="protein sequence ID" value="EKT56316.1"/>
    <property type="molecule type" value="Genomic_DNA"/>
</dbReference>
<feature type="binding site" evidence="9">
    <location>
        <begin position="469"/>
        <end position="471"/>
    </location>
    <ligand>
        <name>acetyl-CoA</name>
        <dbReference type="ChEBI" id="CHEBI:57288"/>
    </ligand>
</feature>
<dbReference type="Gene3D" id="3.40.630.30">
    <property type="match status" value="1"/>
</dbReference>
<dbReference type="Pfam" id="PF08351">
    <property type="entry name" value="TmcA_N"/>
    <property type="match status" value="1"/>
</dbReference>
<sequence>MVNLNQGMAIPLSTICDQLSYLGFRRLLVLSGETPWIDQQLVCIKQQIQGDWITISSRITGAIIESKTHLLLGREFFHAIFDATEGFHSEALARLAGTLKAGSLLVLCTPPQKSWPITPDKDSLRWNEQHGMIPTPNFVHHLQKSFQSDSNILMWEQGNLPEWTLLPEQQAWQPPLGLATPAQQQALNQLLSAKQGVWGIIAQRGRGKSTLAGMLLQQWEGECWCCAPAKVSTVMIEQQAGKPLDFRSPDELLRLCASGAAITADWLIIDEAAAIPTYLLRQIIAYFPRVLMTTTVDGYEGTGRGFLSKFCHQLADFTKIELSEPIRWAKNDPLENWLDQALLLKDFENHDNQQTQWQITPVTQQQLANDAKVLQAFYGLLTSAHYRTSPLDLRRLLDAKGQSFMAAKSCGQFIGALWMVEEGGLESDLCWQIWAGLRRPRGNLVAQSLAAHHYFPCAALMKSQRVMRIAVSEKSRRQKIGKQLIEAQKASAKLANLDYLSVSFGLTPELLNFWLKMGFQLVRIGEHLEASSGCYTAMALMPLSAKAESLCERAKLLLARDLFWRNDINIFNLKTNNLQDLSAEDWFELIGFGLYSRTLAASGAAIQRLLMQEENGLMLLRLHFQQQVSIEDLCQKMGLTGQKQWLKCARAEIREIVECDFPELVEQIAQKITISYP</sequence>
<dbReference type="InterPro" id="IPR007807">
    <property type="entry name" value="TcmA/NAT10_helicase"/>
</dbReference>
<comment type="subcellular location">
    <subcellularLocation>
        <location evidence="9">Cytoplasm</location>
    </subcellularLocation>
</comment>
<dbReference type="Gene3D" id="1.20.120.890">
    <property type="entry name" value="tRNA(Met) cytidine acetyltransferase, tail domain"/>
    <property type="match status" value="1"/>
</dbReference>
<dbReference type="GO" id="GO:0005737">
    <property type="term" value="C:cytoplasm"/>
    <property type="evidence" value="ECO:0007669"/>
    <property type="project" value="UniProtKB-SubCell"/>
</dbReference>
<dbReference type="GO" id="GO:1990883">
    <property type="term" value="F:18S rRNA cytidine N-acetyltransferase activity"/>
    <property type="evidence" value="ECO:0007669"/>
    <property type="project" value="TreeGrafter"/>
</dbReference>
<evidence type="ECO:0000256" key="3">
    <source>
        <dbReference type="ARBA" id="ARBA00022679"/>
    </source>
</evidence>